<dbReference type="GeneID" id="68094701"/>
<dbReference type="RefSeq" id="XP_044550493.1">
    <property type="nucleotide sequence ID" value="XM_044691642.1"/>
</dbReference>
<reference evidence="3 4" key="1">
    <citation type="journal article" date="2018" name="BMC Genomics">
        <title>The genome of Naegleria lovaniensis, the basis for a comparative approach to unravel pathogenicity factors of the human pathogenic amoeba N. fowleri.</title>
        <authorList>
            <person name="Liechti N."/>
            <person name="Schurch N."/>
            <person name="Bruggmann R."/>
            <person name="Wittwer M."/>
        </authorList>
    </citation>
    <scope>NUCLEOTIDE SEQUENCE [LARGE SCALE GENOMIC DNA]</scope>
    <source>
        <strain evidence="3 4">ATCC 30569</strain>
    </source>
</reference>
<evidence type="ECO:0000259" key="2">
    <source>
        <dbReference type="Pfam" id="PF10444"/>
    </source>
</evidence>
<feature type="domain" description="Borealin N-terminal" evidence="2">
    <location>
        <begin position="166"/>
        <end position="213"/>
    </location>
</feature>
<dbReference type="Proteomes" id="UP000816034">
    <property type="component" value="Unassembled WGS sequence"/>
</dbReference>
<dbReference type="Pfam" id="PF10444">
    <property type="entry name" value="Nbl1_Borealin_N"/>
    <property type="match status" value="1"/>
</dbReference>
<dbReference type="InterPro" id="IPR018851">
    <property type="entry name" value="Borealin_N"/>
</dbReference>
<feature type="compositionally biased region" description="Acidic residues" evidence="1">
    <location>
        <begin position="27"/>
        <end position="39"/>
    </location>
</feature>
<sequence>MPPRRRKACATTTRKRRVVRRKKVEADSDEDIQQAEPLEEVPPSTIEQPPLQQQQQPIITETCNSSKRPSIIASKKRSNSKLKIDDENFKSISFREQDVEIEIPRSEEYESAKESDAEKQCRTPLAQILRKRTFDSCEKENSLQSASKVKEMFMGEEQLTFLKVSYQQEVDNRVKMLRAFTNSQCTRLEMEMKMKIASLPQKIRQMTVAEFLQYHEDIGAFIGKIVHDDTLSLERRVNFLRMAHQPKTPRPPKHTSTMAAATNNANIMNPPSNTPQTKKLRMKSVNNMNTPTHHKQLNSYAMK</sequence>
<evidence type="ECO:0000256" key="1">
    <source>
        <dbReference type="SAM" id="MobiDB-lite"/>
    </source>
</evidence>
<dbReference type="EMBL" id="PYSW02000015">
    <property type="protein sequence ID" value="KAG2386501.1"/>
    <property type="molecule type" value="Genomic_DNA"/>
</dbReference>
<dbReference type="Gene3D" id="6.10.250.1900">
    <property type="match status" value="1"/>
</dbReference>
<keyword evidence="4" id="KW-1185">Reference proteome</keyword>
<protein>
    <recommendedName>
        <fullName evidence="2">Borealin N-terminal domain-containing protein</fullName>
    </recommendedName>
</protein>
<name>A0AA88KMH3_NAELO</name>
<proteinExistence type="predicted"/>
<organism evidence="3 4">
    <name type="scientific">Naegleria lovaniensis</name>
    <name type="common">Amoeba</name>
    <dbReference type="NCBI Taxonomy" id="51637"/>
    <lineage>
        <taxon>Eukaryota</taxon>
        <taxon>Discoba</taxon>
        <taxon>Heterolobosea</taxon>
        <taxon>Tetramitia</taxon>
        <taxon>Eutetramitia</taxon>
        <taxon>Vahlkampfiidae</taxon>
        <taxon>Naegleria</taxon>
    </lineage>
</organism>
<feature type="region of interest" description="Disordered" evidence="1">
    <location>
        <begin position="1"/>
        <end position="79"/>
    </location>
</feature>
<evidence type="ECO:0000313" key="4">
    <source>
        <dbReference type="Proteomes" id="UP000816034"/>
    </source>
</evidence>
<gene>
    <name evidence="3" type="ORF">C9374_002245</name>
</gene>
<accession>A0AA88KMH3</accession>
<dbReference type="AlphaFoldDB" id="A0AA88KMH3"/>
<feature type="compositionally biased region" description="Basic residues" evidence="1">
    <location>
        <begin position="1"/>
        <end position="23"/>
    </location>
</feature>
<evidence type="ECO:0000313" key="3">
    <source>
        <dbReference type="EMBL" id="KAG2386501.1"/>
    </source>
</evidence>
<comment type="caution">
    <text evidence="3">The sequence shown here is derived from an EMBL/GenBank/DDBJ whole genome shotgun (WGS) entry which is preliminary data.</text>
</comment>
<feature type="compositionally biased region" description="Low complexity" evidence="1">
    <location>
        <begin position="45"/>
        <end position="62"/>
    </location>
</feature>